<dbReference type="STRING" id="1194090.SAMN05443144_13220"/>
<protein>
    <submittedName>
        <fullName evidence="2">Uncharacterized protein</fullName>
    </submittedName>
</protein>
<name>A0A1M5KHX4_9BACT</name>
<evidence type="ECO:0000313" key="3">
    <source>
        <dbReference type="Proteomes" id="UP000184041"/>
    </source>
</evidence>
<organism evidence="2 3">
    <name type="scientific">Fodinibius roseus</name>
    <dbReference type="NCBI Taxonomy" id="1194090"/>
    <lineage>
        <taxon>Bacteria</taxon>
        <taxon>Pseudomonadati</taxon>
        <taxon>Balneolota</taxon>
        <taxon>Balneolia</taxon>
        <taxon>Balneolales</taxon>
        <taxon>Balneolaceae</taxon>
        <taxon>Fodinibius</taxon>
    </lineage>
</organism>
<keyword evidence="1" id="KW-0175">Coiled coil</keyword>
<proteinExistence type="predicted"/>
<keyword evidence="3" id="KW-1185">Reference proteome</keyword>
<evidence type="ECO:0000313" key="2">
    <source>
        <dbReference type="EMBL" id="SHG52436.1"/>
    </source>
</evidence>
<evidence type="ECO:0000256" key="1">
    <source>
        <dbReference type="SAM" id="Coils"/>
    </source>
</evidence>
<dbReference type="AlphaFoldDB" id="A0A1M5KHX4"/>
<dbReference type="Proteomes" id="UP000184041">
    <property type="component" value="Unassembled WGS sequence"/>
</dbReference>
<sequence>MVGTTEEVLQKEHLLAQKAQGILEHQQELKTLNHQKKMLKQEQPTTEKLQLTYKESIEFGEQVKKYEENLQQIEIQLQKVRRELHALKLQAKKLLPVTGIKIKVSTYSDDDSPIQVFCVEYIKSAKANGTEGQFQIQPLKG</sequence>
<dbReference type="RefSeq" id="WP_073068229.1">
    <property type="nucleotide sequence ID" value="NZ_FQUS01000032.1"/>
</dbReference>
<dbReference type="EMBL" id="FQUS01000032">
    <property type="protein sequence ID" value="SHG52436.1"/>
    <property type="molecule type" value="Genomic_DNA"/>
</dbReference>
<accession>A0A1M5KHX4</accession>
<gene>
    <name evidence="2" type="ORF">SAMN05443144_13220</name>
</gene>
<feature type="coiled-coil region" evidence="1">
    <location>
        <begin position="22"/>
        <end position="90"/>
    </location>
</feature>
<reference evidence="2 3" key="1">
    <citation type="submission" date="2016-11" db="EMBL/GenBank/DDBJ databases">
        <authorList>
            <person name="Jaros S."/>
            <person name="Januszkiewicz K."/>
            <person name="Wedrychowicz H."/>
        </authorList>
    </citation>
    <scope>NUCLEOTIDE SEQUENCE [LARGE SCALE GENOMIC DNA]</scope>
    <source>
        <strain evidence="2 3">DSM 21986</strain>
    </source>
</reference>